<evidence type="ECO:0000313" key="2">
    <source>
        <dbReference type="EMBL" id="GAA3972741.1"/>
    </source>
</evidence>
<dbReference type="Proteomes" id="UP001500742">
    <property type="component" value="Unassembled WGS sequence"/>
</dbReference>
<organism evidence="2 3">
    <name type="scientific">Mucilaginibacter dorajii</name>
    <dbReference type="NCBI Taxonomy" id="692994"/>
    <lineage>
        <taxon>Bacteria</taxon>
        <taxon>Pseudomonadati</taxon>
        <taxon>Bacteroidota</taxon>
        <taxon>Sphingobacteriia</taxon>
        <taxon>Sphingobacteriales</taxon>
        <taxon>Sphingobacteriaceae</taxon>
        <taxon>Mucilaginibacter</taxon>
    </lineage>
</organism>
<reference evidence="3" key="1">
    <citation type="journal article" date="2019" name="Int. J. Syst. Evol. Microbiol.">
        <title>The Global Catalogue of Microorganisms (GCM) 10K type strain sequencing project: providing services to taxonomists for standard genome sequencing and annotation.</title>
        <authorList>
            <consortium name="The Broad Institute Genomics Platform"/>
            <consortium name="The Broad Institute Genome Sequencing Center for Infectious Disease"/>
            <person name="Wu L."/>
            <person name="Ma J."/>
        </authorList>
    </citation>
    <scope>NUCLEOTIDE SEQUENCE [LARGE SCALE GENOMIC DNA]</scope>
    <source>
        <strain evidence="3">JCM 16601</strain>
    </source>
</reference>
<keyword evidence="3" id="KW-1185">Reference proteome</keyword>
<dbReference type="RefSeq" id="WP_259096524.1">
    <property type="nucleotide sequence ID" value="NZ_BAAAZC010000017.1"/>
</dbReference>
<dbReference type="EMBL" id="BAAAZC010000017">
    <property type="protein sequence ID" value="GAA3972741.1"/>
    <property type="molecule type" value="Genomic_DNA"/>
</dbReference>
<feature type="chain" id="PRO_5045038451" evidence="1">
    <location>
        <begin position="20"/>
        <end position="234"/>
    </location>
</feature>
<accession>A0ABP7PX20</accession>
<evidence type="ECO:0000313" key="3">
    <source>
        <dbReference type="Proteomes" id="UP001500742"/>
    </source>
</evidence>
<keyword evidence="1" id="KW-0732">Signal</keyword>
<comment type="caution">
    <text evidence="2">The sequence shown here is derived from an EMBL/GenBank/DDBJ whole genome shotgun (WGS) entry which is preliminary data.</text>
</comment>
<sequence>MKPKLFSCLFLFLNLSCYAVNNSINNRPDTTNKIIKSNLKVKHREPGVSYSRESFEGYKPWFDNCVFTNKYTIQQRLKMYPYSKAVKVLAVSYAGNEVSAPSYKGHITGKKALGLVIHQNQLDYSTLIEHKVMDFAAINRLTEIIFNTDYKVQLKDFATMGHTCYEPHNAFIFLNKEGKVIDFLEICFECKQYRSMHNKLTVGEYCTQKFDMLKRCFIDQGVNYGTLKDPWQRN</sequence>
<protein>
    <submittedName>
        <fullName evidence="2">Uncharacterized protein</fullName>
    </submittedName>
</protein>
<gene>
    <name evidence="2" type="ORF">GCM10022210_23350</name>
</gene>
<name>A0ABP7PX20_9SPHI</name>
<proteinExistence type="predicted"/>
<evidence type="ECO:0000256" key="1">
    <source>
        <dbReference type="SAM" id="SignalP"/>
    </source>
</evidence>
<feature type="signal peptide" evidence="1">
    <location>
        <begin position="1"/>
        <end position="19"/>
    </location>
</feature>